<feature type="coiled-coil region" evidence="5">
    <location>
        <begin position="64"/>
        <end position="91"/>
    </location>
</feature>
<dbReference type="InterPro" id="IPR032906">
    <property type="entry name" value="LapA"/>
</dbReference>
<evidence type="ECO:0000256" key="4">
    <source>
        <dbReference type="ARBA" id="ARBA00023136"/>
    </source>
</evidence>
<evidence type="ECO:0000313" key="7">
    <source>
        <dbReference type="EMBL" id="GGB10398.1"/>
    </source>
</evidence>
<keyword evidence="2 5" id="KW-0812">Transmembrane</keyword>
<evidence type="ECO:0000256" key="1">
    <source>
        <dbReference type="ARBA" id="ARBA00022475"/>
    </source>
</evidence>
<gene>
    <name evidence="5" type="primary">lapA</name>
    <name evidence="7" type="ORF">GCM10007414_24710</name>
</gene>
<dbReference type="RefSeq" id="WP_055732074.1">
    <property type="nucleotide sequence ID" value="NZ_BMDY01000014.1"/>
</dbReference>
<evidence type="ECO:0000259" key="6">
    <source>
        <dbReference type="Pfam" id="PF06305"/>
    </source>
</evidence>
<comment type="subcellular location">
    <subcellularLocation>
        <location evidence="5">Cell inner membrane</location>
        <topology evidence="5">Single-pass membrane protein</topology>
    </subcellularLocation>
</comment>
<evidence type="ECO:0000256" key="2">
    <source>
        <dbReference type="ARBA" id="ARBA00022692"/>
    </source>
</evidence>
<comment type="function">
    <text evidence="5">Involved in the assembly of lipopolysaccharide (LPS).</text>
</comment>
<feature type="domain" description="Lipopolysaccharide assembly protein A" evidence="6">
    <location>
        <begin position="23"/>
        <end position="86"/>
    </location>
</feature>
<dbReference type="EMBL" id="BMDY01000014">
    <property type="protein sequence ID" value="GGB10398.1"/>
    <property type="molecule type" value="Genomic_DNA"/>
</dbReference>
<reference evidence="8" key="1">
    <citation type="journal article" date="2019" name="Int. J. Syst. Evol. Microbiol.">
        <title>The Global Catalogue of Microorganisms (GCM) 10K type strain sequencing project: providing services to taxonomists for standard genome sequencing and annotation.</title>
        <authorList>
            <consortium name="The Broad Institute Genomics Platform"/>
            <consortium name="The Broad Institute Genome Sequencing Center for Infectious Disease"/>
            <person name="Wu L."/>
            <person name="Ma J."/>
        </authorList>
    </citation>
    <scope>NUCLEOTIDE SEQUENCE [LARGE SCALE GENOMIC DNA]</scope>
    <source>
        <strain evidence="8">CGMCC 1.10131</strain>
    </source>
</reference>
<evidence type="ECO:0000256" key="5">
    <source>
        <dbReference type="HAMAP-Rule" id="MF_01948"/>
    </source>
</evidence>
<dbReference type="InterPro" id="IPR010445">
    <property type="entry name" value="LapA_dom"/>
</dbReference>
<dbReference type="HAMAP" id="MF_01948">
    <property type="entry name" value="LPS_assembly_LapA"/>
    <property type="match status" value="1"/>
</dbReference>
<evidence type="ECO:0000256" key="3">
    <source>
        <dbReference type="ARBA" id="ARBA00022989"/>
    </source>
</evidence>
<keyword evidence="3 5" id="KW-1133">Transmembrane helix</keyword>
<comment type="caution">
    <text evidence="7">The sequence shown here is derived from an EMBL/GenBank/DDBJ whole genome shotgun (WGS) entry which is preliminary data.</text>
</comment>
<keyword evidence="5" id="KW-0997">Cell inner membrane</keyword>
<feature type="transmembrane region" description="Helical" evidence="5">
    <location>
        <begin position="43"/>
        <end position="67"/>
    </location>
</feature>
<keyword evidence="5" id="KW-0175">Coiled coil</keyword>
<keyword evidence="8" id="KW-1185">Reference proteome</keyword>
<dbReference type="Pfam" id="PF06305">
    <property type="entry name" value="LapA_dom"/>
    <property type="match status" value="1"/>
</dbReference>
<organism evidence="7 8">
    <name type="scientific">Agarivorans gilvus</name>
    <dbReference type="NCBI Taxonomy" id="680279"/>
    <lineage>
        <taxon>Bacteria</taxon>
        <taxon>Pseudomonadati</taxon>
        <taxon>Pseudomonadota</taxon>
        <taxon>Gammaproteobacteria</taxon>
        <taxon>Alteromonadales</taxon>
        <taxon>Alteromonadaceae</taxon>
        <taxon>Agarivorans</taxon>
    </lineage>
</organism>
<accession>A0ABQ1I2J6</accession>
<protein>
    <recommendedName>
        <fullName evidence="5">Probable lipopolysaccharide assembly protein A</fullName>
    </recommendedName>
</protein>
<comment type="caution">
    <text evidence="5">Lacks conserved residue(s) required for the propagation of feature annotation.</text>
</comment>
<evidence type="ECO:0000313" key="8">
    <source>
        <dbReference type="Proteomes" id="UP000651977"/>
    </source>
</evidence>
<dbReference type="Proteomes" id="UP000651977">
    <property type="component" value="Unassembled WGS sequence"/>
</dbReference>
<sequence length="96" mass="11053">MKAIFSTLLLVVLFVTALAMGAQNDELVRVNYLIAESEMRLSWLMAGLFIAGFITCLLFLLAFYTRIRLERAALRRRLAKQQKQLNKLQDEMVKDS</sequence>
<comment type="similarity">
    <text evidence="5">Belongs to the LapA family.</text>
</comment>
<keyword evidence="4 5" id="KW-0472">Membrane</keyword>
<name>A0ABQ1I2J6_9ALTE</name>
<proteinExistence type="inferred from homology"/>
<keyword evidence="1 5" id="KW-1003">Cell membrane</keyword>